<evidence type="ECO:0000313" key="3">
    <source>
        <dbReference type="Proteomes" id="UP000299102"/>
    </source>
</evidence>
<evidence type="ECO:0000256" key="1">
    <source>
        <dbReference type="SAM" id="MobiDB-lite"/>
    </source>
</evidence>
<evidence type="ECO:0000313" key="2">
    <source>
        <dbReference type="EMBL" id="GBP22659.1"/>
    </source>
</evidence>
<organism evidence="2 3">
    <name type="scientific">Eumeta variegata</name>
    <name type="common">Bagworm moth</name>
    <name type="synonym">Eumeta japonica</name>
    <dbReference type="NCBI Taxonomy" id="151549"/>
    <lineage>
        <taxon>Eukaryota</taxon>
        <taxon>Metazoa</taxon>
        <taxon>Ecdysozoa</taxon>
        <taxon>Arthropoda</taxon>
        <taxon>Hexapoda</taxon>
        <taxon>Insecta</taxon>
        <taxon>Pterygota</taxon>
        <taxon>Neoptera</taxon>
        <taxon>Endopterygota</taxon>
        <taxon>Lepidoptera</taxon>
        <taxon>Glossata</taxon>
        <taxon>Ditrysia</taxon>
        <taxon>Tineoidea</taxon>
        <taxon>Psychidae</taxon>
        <taxon>Oiketicinae</taxon>
        <taxon>Eumeta</taxon>
    </lineage>
</organism>
<feature type="compositionally biased region" description="Basic residues" evidence="1">
    <location>
        <begin position="93"/>
        <end position="109"/>
    </location>
</feature>
<gene>
    <name evidence="2" type="ORF">EVAR_13939_1</name>
</gene>
<keyword evidence="3" id="KW-1185">Reference proteome</keyword>
<accession>A0A4C1U8L8</accession>
<dbReference type="Proteomes" id="UP000299102">
    <property type="component" value="Unassembled WGS sequence"/>
</dbReference>
<reference evidence="2 3" key="1">
    <citation type="journal article" date="2019" name="Commun. Biol.">
        <title>The bagworm genome reveals a unique fibroin gene that provides high tensile strength.</title>
        <authorList>
            <person name="Kono N."/>
            <person name="Nakamura H."/>
            <person name="Ohtoshi R."/>
            <person name="Tomita M."/>
            <person name="Numata K."/>
            <person name="Arakawa K."/>
        </authorList>
    </citation>
    <scope>NUCLEOTIDE SEQUENCE [LARGE SCALE GENOMIC DNA]</scope>
</reference>
<feature type="region of interest" description="Disordered" evidence="1">
    <location>
        <begin position="48"/>
        <end position="80"/>
    </location>
</feature>
<dbReference type="EMBL" id="BGZK01000142">
    <property type="protein sequence ID" value="GBP22659.1"/>
    <property type="molecule type" value="Genomic_DNA"/>
</dbReference>
<feature type="compositionally biased region" description="Polar residues" evidence="1">
    <location>
        <begin position="58"/>
        <end position="76"/>
    </location>
</feature>
<comment type="caution">
    <text evidence="2">The sequence shown here is derived from an EMBL/GenBank/DDBJ whole genome shotgun (WGS) entry which is preliminary data.</text>
</comment>
<protein>
    <submittedName>
        <fullName evidence="2">Uncharacterized protein</fullName>
    </submittedName>
</protein>
<sequence>MWCTQSAVEYIPSPLILLYEVSGCIKHVMCVVSSQTISIGREKLRKERKLDAKGEKWTSGTGSRPRQVKGSKSGSNRGPCACEAHVITATLRKHIAPPKRAARRRRRPNRPVLDKNNQRYHATVRPVASRATKSAAGRCGIPRPVVDIVGVQLS</sequence>
<dbReference type="AlphaFoldDB" id="A0A4C1U8L8"/>
<name>A0A4C1U8L8_EUMVA</name>
<feature type="region of interest" description="Disordered" evidence="1">
    <location>
        <begin position="93"/>
        <end position="119"/>
    </location>
</feature>
<proteinExistence type="predicted"/>